<sequence length="309" mass="35870">MGGATAGVAQDLLQHEMPAHIAEVLDFSTLQRIETTYVDDDLRKTYSDRVFLANFRDSDKQAFIYMLFEHKSYPDDWCSLQLLKYMSAQWQKYLRENPQATKLPPIIPLVLYHGEDRWRRKEIIDLLDVSDPESMAPYTPVFDYVLWDVSQMDQRRQIYRPDTSAFLMILHHGRRKSLREILPTVMLLINNANHDKCTTLELLHQFLTYAISVNSDIDDQAIQRSLDEIPEHKEAVMSAVIEKWEARGEARGVHKGQAQILYTQIERRFGSVPPAVHERIAQATEEELSRYAINIFDAKTAFEVVDLSL</sequence>
<keyword evidence="3" id="KW-1185">Reference proteome</keyword>
<dbReference type="GO" id="GO:0006310">
    <property type="term" value="P:DNA recombination"/>
    <property type="evidence" value="ECO:0007669"/>
    <property type="project" value="TreeGrafter"/>
</dbReference>
<dbReference type="EMBL" id="CP002432">
    <property type="protein sequence ID" value="ADU64994.1"/>
    <property type="molecule type" value="Genomic_DNA"/>
</dbReference>
<evidence type="ECO:0000313" key="3">
    <source>
        <dbReference type="Proteomes" id="UP000002572"/>
    </source>
</evidence>
<dbReference type="STRING" id="653733.Selin_0238"/>
<evidence type="ECO:0000313" key="2">
    <source>
        <dbReference type="EMBL" id="ADU64994.1"/>
    </source>
</evidence>
<organism evidence="2 3">
    <name type="scientific">Desulfurispirillum indicum (strain ATCC BAA-1389 / DSM 22839 / S5)</name>
    <dbReference type="NCBI Taxonomy" id="653733"/>
    <lineage>
        <taxon>Bacteria</taxon>
        <taxon>Pseudomonadati</taxon>
        <taxon>Chrysiogenota</taxon>
        <taxon>Chrysiogenia</taxon>
        <taxon>Chrysiogenales</taxon>
        <taxon>Chrysiogenaceae</taxon>
        <taxon>Desulfurispirillum</taxon>
    </lineage>
</organism>
<reference evidence="2 3" key="1">
    <citation type="submission" date="2010-12" db="EMBL/GenBank/DDBJ databases">
        <title>Complete sequence of Desulfurispirillum indicum S5.</title>
        <authorList>
            <consortium name="US DOE Joint Genome Institute"/>
            <person name="Lucas S."/>
            <person name="Copeland A."/>
            <person name="Lapidus A."/>
            <person name="Cheng J.-F."/>
            <person name="Goodwin L."/>
            <person name="Pitluck S."/>
            <person name="Chertkov O."/>
            <person name="Held B."/>
            <person name="Detter J.C."/>
            <person name="Han C."/>
            <person name="Tapia R."/>
            <person name="Land M."/>
            <person name="Hauser L."/>
            <person name="Kyrpides N."/>
            <person name="Ivanova N."/>
            <person name="Mikhailova N."/>
            <person name="Haggblom M."/>
            <person name="Rauschenbach I."/>
            <person name="Bini E."/>
            <person name="Woyke T."/>
        </authorList>
    </citation>
    <scope>NUCLEOTIDE SEQUENCE [LARGE SCALE GENOMIC DNA]</scope>
    <source>
        <strain evidence="3">ATCC BAA-1389 / DSM 22839 / S5</strain>
    </source>
</reference>
<feature type="domain" description="Transposase (putative) YhgA-like" evidence="1">
    <location>
        <begin position="7"/>
        <end position="193"/>
    </location>
</feature>
<dbReference type="PANTHER" id="PTHR34611:SF2">
    <property type="entry name" value="INACTIVE RECOMBINATION-PROMOTING NUCLEASE-LIKE PROTEIN RPNE-RELATED"/>
    <property type="match status" value="1"/>
</dbReference>
<dbReference type="eggNOG" id="COG5464">
    <property type="taxonomic scope" value="Bacteria"/>
</dbReference>
<gene>
    <name evidence="2" type="ordered locus">Selin_0238</name>
</gene>
<protein>
    <recommendedName>
        <fullName evidence="1">Transposase (putative) YhgA-like domain-containing protein</fullName>
    </recommendedName>
</protein>
<accession>E6W655</accession>
<dbReference type="KEGG" id="din:Selin_0238"/>
<dbReference type="HOGENOM" id="CLU_059548_0_0_0"/>
<dbReference type="GO" id="GO:1990238">
    <property type="term" value="F:double-stranded DNA endonuclease activity"/>
    <property type="evidence" value="ECO:0007669"/>
    <property type="project" value="TreeGrafter"/>
</dbReference>
<dbReference type="InParanoid" id="E6W655"/>
<evidence type="ECO:0000259" key="1">
    <source>
        <dbReference type="Pfam" id="PF04754"/>
    </source>
</evidence>
<dbReference type="RefSeq" id="WP_013504883.1">
    <property type="nucleotide sequence ID" value="NC_014836.1"/>
</dbReference>
<proteinExistence type="predicted"/>
<dbReference type="InterPro" id="IPR051699">
    <property type="entry name" value="Rpn/YhgA-like_nuclease"/>
</dbReference>
<name>E6W655_DESIS</name>
<dbReference type="Pfam" id="PF04754">
    <property type="entry name" value="Transposase_31"/>
    <property type="match status" value="1"/>
</dbReference>
<dbReference type="AlphaFoldDB" id="E6W655"/>
<dbReference type="Proteomes" id="UP000002572">
    <property type="component" value="Chromosome"/>
</dbReference>
<dbReference type="PANTHER" id="PTHR34611">
    <property type="match status" value="1"/>
</dbReference>
<dbReference type="InterPro" id="IPR006842">
    <property type="entry name" value="Transposase_31"/>
</dbReference>
<dbReference type="FunCoup" id="E6W655">
    <property type="interactions" value="30"/>
</dbReference>